<accession>A0AA41Z7G9</accession>
<dbReference type="InterPro" id="IPR036388">
    <property type="entry name" value="WH-like_DNA-bd_sf"/>
</dbReference>
<evidence type="ECO:0000256" key="3">
    <source>
        <dbReference type="ARBA" id="ARBA00023125"/>
    </source>
</evidence>
<dbReference type="GO" id="GO:0043565">
    <property type="term" value="F:sequence-specific DNA binding"/>
    <property type="evidence" value="ECO:0007669"/>
    <property type="project" value="TreeGrafter"/>
</dbReference>
<dbReference type="Proteomes" id="UP001165565">
    <property type="component" value="Unassembled WGS sequence"/>
</dbReference>
<feature type="domain" description="HTH lysR-type" evidence="5">
    <location>
        <begin position="30"/>
        <end position="79"/>
    </location>
</feature>
<dbReference type="GO" id="GO:0003700">
    <property type="term" value="F:DNA-binding transcription factor activity"/>
    <property type="evidence" value="ECO:0007669"/>
    <property type="project" value="InterPro"/>
</dbReference>
<dbReference type="InterPro" id="IPR000847">
    <property type="entry name" value="LysR_HTH_N"/>
</dbReference>
<dbReference type="GO" id="GO:0006351">
    <property type="term" value="P:DNA-templated transcription"/>
    <property type="evidence" value="ECO:0007669"/>
    <property type="project" value="TreeGrafter"/>
</dbReference>
<reference evidence="6" key="1">
    <citation type="submission" date="2022-06" db="EMBL/GenBank/DDBJ databases">
        <title>Sphingomonas sp. nov. isolated from rhizosphere soil of tomato.</title>
        <authorList>
            <person name="Dong H."/>
            <person name="Gao R."/>
        </authorList>
    </citation>
    <scope>NUCLEOTIDE SEQUENCE</scope>
    <source>
        <strain evidence="6">MMSM24</strain>
    </source>
</reference>
<dbReference type="SUPFAM" id="SSF53850">
    <property type="entry name" value="Periplasmic binding protein-like II"/>
    <property type="match status" value="1"/>
</dbReference>
<dbReference type="InterPro" id="IPR005119">
    <property type="entry name" value="LysR_subst-bd"/>
</dbReference>
<dbReference type="Gene3D" id="3.40.190.290">
    <property type="match status" value="1"/>
</dbReference>
<evidence type="ECO:0000313" key="6">
    <source>
        <dbReference type="EMBL" id="MCW6535410.1"/>
    </source>
</evidence>
<dbReference type="PANTHER" id="PTHR30537:SF66">
    <property type="entry name" value="IRON-REGULATED VIRULENCE REGULATORY PROTEIN IRGB"/>
    <property type="match status" value="1"/>
</dbReference>
<keyword evidence="4" id="KW-0804">Transcription</keyword>
<keyword evidence="7" id="KW-1185">Reference proteome</keyword>
<dbReference type="AlphaFoldDB" id="A0AA41Z7G9"/>
<dbReference type="Pfam" id="PF03466">
    <property type="entry name" value="LysR_substrate"/>
    <property type="match status" value="1"/>
</dbReference>
<dbReference type="EMBL" id="JANFAV010000007">
    <property type="protein sequence ID" value="MCW6535410.1"/>
    <property type="molecule type" value="Genomic_DNA"/>
</dbReference>
<dbReference type="Gene3D" id="1.10.10.10">
    <property type="entry name" value="Winged helix-like DNA-binding domain superfamily/Winged helix DNA-binding domain"/>
    <property type="match status" value="1"/>
</dbReference>
<dbReference type="RefSeq" id="WP_265269026.1">
    <property type="nucleotide sequence ID" value="NZ_JANFAU010000014.1"/>
</dbReference>
<organism evidence="6 7">
    <name type="scientific">Sphingomonas lycopersici</name>
    <dbReference type="NCBI Taxonomy" id="2951807"/>
    <lineage>
        <taxon>Bacteria</taxon>
        <taxon>Pseudomonadati</taxon>
        <taxon>Pseudomonadota</taxon>
        <taxon>Alphaproteobacteria</taxon>
        <taxon>Sphingomonadales</taxon>
        <taxon>Sphingomonadaceae</taxon>
        <taxon>Sphingomonas</taxon>
    </lineage>
</organism>
<comment type="caution">
    <text evidence="6">The sequence shown here is derived from an EMBL/GenBank/DDBJ whole genome shotgun (WGS) entry which is preliminary data.</text>
</comment>
<dbReference type="PANTHER" id="PTHR30537">
    <property type="entry name" value="HTH-TYPE TRANSCRIPTIONAL REGULATOR"/>
    <property type="match status" value="1"/>
</dbReference>
<evidence type="ECO:0000256" key="1">
    <source>
        <dbReference type="ARBA" id="ARBA00009437"/>
    </source>
</evidence>
<keyword evidence="2" id="KW-0805">Transcription regulation</keyword>
<dbReference type="Pfam" id="PF00126">
    <property type="entry name" value="HTH_1"/>
    <property type="match status" value="1"/>
</dbReference>
<evidence type="ECO:0000256" key="4">
    <source>
        <dbReference type="ARBA" id="ARBA00023163"/>
    </source>
</evidence>
<evidence type="ECO:0000259" key="5">
    <source>
        <dbReference type="PROSITE" id="PS50931"/>
    </source>
</evidence>
<comment type="similarity">
    <text evidence="1">Belongs to the LysR transcriptional regulatory family.</text>
</comment>
<dbReference type="PROSITE" id="PS50931">
    <property type="entry name" value="HTH_LYSR"/>
    <property type="match status" value="1"/>
</dbReference>
<name>A0AA41Z7G9_9SPHN</name>
<dbReference type="SUPFAM" id="SSF46785">
    <property type="entry name" value="Winged helix' DNA-binding domain"/>
    <property type="match status" value="1"/>
</dbReference>
<evidence type="ECO:0000313" key="7">
    <source>
        <dbReference type="Proteomes" id="UP001165565"/>
    </source>
</evidence>
<dbReference type="InterPro" id="IPR058163">
    <property type="entry name" value="LysR-type_TF_proteobact-type"/>
</dbReference>
<protein>
    <submittedName>
        <fullName evidence="6">LysR family transcriptional regulator</fullName>
    </submittedName>
</protein>
<dbReference type="InterPro" id="IPR036390">
    <property type="entry name" value="WH_DNA-bd_sf"/>
</dbReference>
<gene>
    <name evidence="6" type="ORF">NEE01_11515</name>
</gene>
<sequence>MTLSLPAAATYASDKWQERRMSAWRGIDEFLAVIAAGSFTAAAERLGASKSFVSKTVAELEQRVGAQLIVRTTRRLSLTAAGEFFHQRCVAMQGDLFALERSMAQFQSHPIGRLRIVLSDTFGSDFMSALLADFSARHPDISIQVIAYLSEANLSEETFDVAIRYGSLGDSSLRARFFGYLSYCLCASPDYVAQHGWPETPEALADHQCLSAPSGLFQFNDGVAARVSGNWTSNSGVALRWAARRGLGLAHLPISLVRQDLIDGHLLAATADWTFLDQEVRAVFPPGITPTATRAFIDYLTSRLAQKRRVRPWMVESLIPADLSSPEGLDDDMD</sequence>
<dbReference type="FunFam" id="1.10.10.10:FF:000001">
    <property type="entry name" value="LysR family transcriptional regulator"/>
    <property type="match status" value="1"/>
</dbReference>
<keyword evidence="3" id="KW-0238">DNA-binding</keyword>
<evidence type="ECO:0000256" key="2">
    <source>
        <dbReference type="ARBA" id="ARBA00023015"/>
    </source>
</evidence>
<dbReference type="CDD" id="cd08422">
    <property type="entry name" value="PBP2_CrgA_like"/>
    <property type="match status" value="1"/>
</dbReference>
<proteinExistence type="inferred from homology"/>